<dbReference type="InterPro" id="IPR030392">
    <property type="entry name" value="S74_ICA"/>
</dbReference>
<dbReference type="Proteomes" id="UP001228563">
    <property type="component" value="Chromosome"/>
</dbReference>
<evidence type="ECO:0000259" key="1">
    <source>
        <dbReference type="PROSITE" id="PS51688"/>
    </source>
</evidence>
<accession>A0AAJ6LNU2</accession>
<evidence type="ECO:0000313" key="3">
    <source>
        <dbReference type="Proteomes" id="UP001228563"/>
    </source>
</evidence>
<feature type="domain" description="Peptidase S74" evidence="1">
    <location>
        <begin position="413"/>
        <end position="518"/>
    </location>
</feature>
<gene>
    <name evidence="2" type="ORF">M2B19_08190</name>
</gene>
<proteinExistence type="predicted"/>
<dbReference type="RefSeq" id="WP_232933378.1">
    <property type="nucleotide sequence ID" value="NZ_CP083862.1"/>
</dbReference>
<dbReference type="AlphaFoldDB" id="A0AAJ6LNU2"/>
<organism evidence="2 3">
    <name type="scientific">Enterobacter kobei</name>
    <dbReference type="NCBI Taxonomy" id="208224"/>
    <lineage>
        <taxon>Bacteria</taxon>
        <taxon>Pseudomonadati</taxon>
        <taxon>Pseudomonadota</taxon>
        <taxon>Gammaproteobacteria</taxon>
        <taxon>Enterobacterales</taxon>
        <taxon>Enterobacteriaceae</taxon>
        <taxon>Enterobacter</taxon>
        <taxon>Enterobacter cloacae complex</taxon>
    </lineage>
</organism>
<dbReference type="EMBL" id="CP096849">
    <property type="protein sequence ID" value="WMT67536.1"/>
    <property type="molecule type" value="Genomic_DNA"/>
</dbReference>
<dbReference type="Pfam" id="PF13884">
    <property type="entry name" value="Peptidase_S74"/>
    <property type="match status" value="1"/>
</dbReference>
<protein>
    <submittedName>
        <fullName evidence="2">Tail fiber domain-containing protein</fullName>
    </submittedName>
</protein>
<evidence type="ECO:0000313" key="2">
    <source>
        <dbReference type="EMBL" id="WMT67536.1"/>
    </source>
</evidence>
<reference evidence="2" key="1">
    <citation type="submission" date="2022-04" db="EMBL/GenBank/DDBJ databases">
        <title>Co-occurrence of mcr-9 and blaNDM-1 in multidrug-resistant Enterobacter kobei strain isolated from an infant with urinary infection.</title>
        <authorList>
            <person name="Zeng H."/>
        </authorList>
    </citation>
    <scope>NUCLEOTIDE SEQUENCE</scope>
    <source>
        <strain evidence="2">EC1382</strain>
    </source>
</reference>
<name>A0AAJ6LNU2_9ENTR</name>
<sequence>MLYNTGTIAINGNTATGTGTNWTAPASQVRAGQTIIVMSNPVQMFQISSVNSATSMTVTPAASPALSGQKYGILVSDNISVDGLAQAMSQLIKEYDENIGAWETFATTSANQTITVTINGTSVNIPSIGALARKGANSDISELKGLTTALSVAQGGTGAKTEADARANLGLGNSATRNVGTAAGTVAAGDDSRLNTVDKKTGGNVTGSLMVTQGNSIGVSTQEGGDKAVKLYNITGDGTVGSYVNAVGGAWYNGNWSLGGVRGSGTNLDRAQLNVNSGTGTAGSFLFYPDERFKSSSCGADGAGYGGSWSDINTWQRNISFFRGNVSVNNDAGFIPFARWHSQCSGGYSSTVGLGSIATGPSSWADVAITTLGDGGSAGQRIFQFTTANGDIYANAGGNLSGNYIFQKQPNCDITLKHDIKYDDGYQSYENIKKFLPATYVYNDDPRERVRRGIIAQDVMKIDNEYVKLVPASPAFDSEGNRIDADDTLALDTNVIMLDTVLALNYVIKKLEATQNELEELKLKIAAS</sequence>
<dbReference type="PROSITE" id="PS51688">
    <property type="entry name" value="ICA"/>
    <property type="match status" value="1"/>
</dbReference>